<evidence type="ECO:0008006" key="4">
    <source>
        <dbReference type="Google" id="ProtNLM"/>
    </source>
</evidence>
<dbReference type="Pfam" id="PF06835">
    <property type="entry name" value="LptC"/>
    <property type="match status" value="1"/>
</dbReference>
<dbReference type="NCBIfam" id="TIGR04409">
    <property type="entry name" value="LptC_YrbK"/>
    <property type="match status" value="1"/>
</dbReference>
<dbReference type="Gene3D" id="2.60.450.10">
    <property type="entry name" value="Lipopolysaccharide (LPS) transport protein A like domain"/>
    <property type="match status" value="1"/>
</dbReference>
<dbReference type="Proteomes" id="UP000053860">
    <property type="component" value="Unassembled WGS sequence"/>
</dbReference>
<dbReference type="AlphaFoldDB" id="A0A101HJG2"/>
<dbReference type="GO" id="GO:0005886">
    <property type="term" value="C:plasma membrane"/>
    <property type="evidence" value="ECO:0007669"/>
    <property type="project" value="InterPro"/>
</dbReference>
<dbReference type="PATRIC" id="fig|294710.3.peg.914"/>
<reference evidence="3" key="1">
    <citation type="journal article" date="2015" name="MBio">
        <title>Genome-Resolved Metagenomic Analysis Reveals Roles for Candidate Phyla and Other Microbial Community Members in Biogeochemical Transformations in Oil Reservoirs.</title>
        <authorList>
            <person name="Hu P."/>
            <person name="Tom L."/>
            <person name="Singh A."/>
            <person name="Thomas B.C."/>
            <person name="Baker B.J."/>
            <person name="Piceno Y.M."/>
            <person name="Andersen G.L."/>
            <person name="Banfield J.F."/>
        </authorList>
    </citation>
    <scope>NUCLEOTIDE SEQUENCE [LARGE SCALE GENOMIC DNA]</scope>
</reference>
<protein>
    <recommendedName>
        <fullName evidence="4">LPS export ABC transporter periplasmic protein LptC</fullName>
    </recommendedName>
</protein>
<feature type="compositionally biased region" description="Basic and acidic residues" evidence="1">
    <location>
        <begin position="197"/>
        <end position="206"/>
    </location>
</feature>
<gene>
    <name evidence="2" type="ORF">XD92_0632</name>
</gene>
<dbReference type="GO" id="GO:0015221">
    <property type="term" value="F:lipopolysaccharide transmembrane transporter activity"/>
    <property type="evidence" value="ECO:0007669"/>
    <property type="project" value="InterPro"/>
</dbReference>
<proteinExistence type="predicted"/>
<accession>A0A101HJG2</accession>
<dbReference type="InterPro" id="IPR010664">
    <property type="entry name" value="LipoPS_assembly_LptC-rel"/>
</dbReference>
<dbReference type="InterPro" id="IPR026265">
    <property type="entry name" value="LptC"/>
</dbReference>
<feature type="region of interest" description="Disordered" evidence="1">
    <location>
        <begin position="174"/>
        <end position="206"/>
    </location>
</feature>
<organism evidence="2 3">
    <name type="scientific">Proteiniphilum acetatigenes</name>
    <dbReference type="NCBI Taxonomy" id="294710"/>
    <lineage>
        <taxon>Bacteria</taxon>
        <taxon>Pseudomonadati</taxon>
        <taxon>Bacteroidota</taxon>
        <taxon>Bacteroidia</taxon>
        <taxon>Bacteroidales</taxon>
        <taxon>Dysgonomonadaceae</taxon>
        <taxon>Proteiniphilum</taxon>
    </lineage>
</organism>
<comment type="caution">
    <text evidence="2">The sequence shown here is derived from an EMBL/GenBank/DDBJ whole genome shotgun (WGS) entry which is preliminary data.</text>
</comment>
<feature type="compositionally biased region" description="Polar residues" evidence="1">
    <location>
        <begin position="179"/>
        <end position="190"/>
    </location>
</feature>
<evidence type="ECO:0000256" key="1">
    <source>
        <dbReference type="SAM" id="MobiDB-lite"/>
    </source>
</evidence>
<name>A0A101HJG2_9BACT</name>
<evidence type="ECO:0000313" key="2">
    <source>
        <dbReference type="EMBL" id="KUK77944.1"/>
    </source>
</evidence>
<evidence type="ECO:0000313" key="3">
    <source>
        <dbReference type="Proteomes" id="UP000053860"/>
    </source>
</evidence>
<sequence length="206" mass="24073">MVVMSLFFVSCQDKDENLVPFSYDPEQVPTMITDSVTTLISDSGITRYKLVADEWWVFEKAADPYWYFPKGIYLERFTPDFSIEATVKADTAWYYSKKDLWRLKKNVHVENMKGEIFDSEELYWDQKNEKVYSESYIVIKQGVTEIRGYGFESNQSMTDYRIFRPHDAKLPFSDRPVTDSLQTPADSSLALTPDQPQELHIKEAKP</sequence>
<dbReference type="EMBL" id="LGGN01000094">
    <property type="protein sequence ID" value="KUK77944.1"/>
    <property type="molecule type" value="Genomic_DNA"/>
</dbReference>